<evidence type="ECO:0000256" key="5">
    <source>
        <dbReference type="ARBA" id="ARBA00022989"/>
    </source>
</evidence>
<feature type="transmembrane region" description="Helical" evidence="7">
    <location>
        <begin position="79"/>
        <end position="97"/>
    </location>
</feature>
<dbReference type="GeneID" id="97669124"/>
<keyword evidence="6 7" id="KW-0472">Membrane</keyword>
<dbReference type="InterPro" id="IPR007140">
    <property type="entry name" value="DUF350"/>
</dbReference>
<dbReference type="Pfam" id="PF03994">
    <property type="entry name" value="DUF350"/>
    <property type="match status" value="1"/>
</dbReference>
<dbReference type="PANTHER" id="PTHR40043">
    <property type="entry name" value="UPF0719 INNER MEMBRANE PROTEIN YJFL"/>
    <property type="match status" value="1"/>
</dbReference>
<dbReference type="RefSeq" id="WP_055119444.1">
    <property type="nucleotide sequence ID" value="NZ_CANKXR010000006.1"/>
</dbReference>
<protein>
    <submittedName>
        <fullName evidence="8">Putative membrane protein</fullName>
    </submittedName>
</protein>
<evidence type="ECO:0000256" key="3">
    <source>
        <dbReference type="ARBA" id="ARBA00022475"/>
    </source>
</evidence>
<dbReference type="AlphaFoldDB" id="A0A0M7B0C2"/>
<dbReference type="PANTHER" id="PTHR40043:SF1">
    <property type="entry name" value="UPF0719 INNER MEMBRANE PROTEIN YJFL"/>
    <property type="match status" value="1"/>
</dbReference>
<name>A0A0M7B0C2_9HYPH</name>
<dbReference type="OrthoDB" id="5395971at2"/>
<dbReference type="Proteomes" id="UP000049983">
    <property type="component" value="Unassembled WGS sequence"/>
</dbReference>
<accession>A0A0M7B0C2</accession>
<evidence type="ECO:0000256" key="1">
    <source>
        <dbReference type="ARBA" id="ARBA00004651"/>
    </source>
</evidence>
<organism evidence="8 9">
    <name type="scientific">Roseibium album</name>
    <dbReference type="NCBI Taxonomy" id="311410"/>
    <lineage>
        <taxon>Bacteria</taxon>
        <taxon>Pseudomonadati</taxon>
        <taxon>Pseudomonadota</taxon>
        <taxon>Alphaproteobacteria</taxon>
        <taxon>Hyphomicrobiales</taxon>
        <taxon>Stappiaceae</taxon>
        <taxon>Roseibium</taxon>
    </lineage>
</organism>
<keyword evidence="5 7" id="KW-1133">Transmembrane helix</keyword>
<evidence type="ECO:0000256" key="4">
    <source>
        <dbReference type="ARBA" id="ARBA00022692"/>
    </source>
</evidence>
<evidence type="ECO:0000313" key="9">
    <source>
        <dbReference type="Proteomes" id="UP000049983"/>
    </source>
</evidence>
<evidence type="ECO:0000256" key="2">
    <source>
        <dbReference type="ARBA" id="ARBA00005779"/>
    </source>
</evidence>
<feature type="transmembrane region" description="Helical" evidence="7">
    <location>
        <begin position="49"/>
        <end position="67"/>
    </location>
</feature>
<sequence>MADLQASLSGIVPFIAYFIAAIVMLLVFMKIYTIMTPHDEMALIKDNNVAASLVFSAAFVGFSLPLASAAANSVNIVDFIIWGIIACVAQLIAYQVFRRFYPKITSRIEKGEIAISTKLAAISITVGLLNAACITY</sequence>
<proteinExistence type="inferred from homology"/>
<reference evidence="9" key="1">
    <citation type="submission" date="2015-07" db="EMBL/GenBank/DDBJ databases">
        <authorList>
            <person name="Rodrigo-Torres Lidia"/>
            <person name="Arahal R.David."/>
        </authorList>
    </citation>
    <scope>NUCLEOTIDE SEQUENCE [LARGE SCALE GENOMIC DNA]</scope>
    <source>
        <strain evidence="9">CECT 5096</strain>
    </source>
</reference>
<keyword evidence="3" id="KW-1003">Cell membrane</keyword>
<dbReference type="GO" id="GO:0005886">
    <property type="term" value="C:plasma membrane"/>
    <property type="evidence" value="ECO:0007669"/>
    <property type="project" value="UniProtKB-SubCell"/>
</dbReference>
<gene>
    <name evidence="8" type="ORF">LA5096_01709</name>
</gene>
<dbReference type="EMBL" id="CXWC01000003">
    <property type="protein sequence ID" value="CTQ68192.1"/>
    <property type="molecule type" value="Genomic_DNA"/>
</dbReference>
<comment type="subcellular location">
    <subcellularLocation>
        <location evidence="1">Cell membrane</location>
        <topology evidence="1">Multi-pass membrane protein</topology>
    </subcellularLocation>
</comment>
<evidence type="ECO:0000256" key="7">
    <source>
        <dbReference type="SAM" id="Phobius"/>
    </source>
</evidence>
<evidence type="ECO:0000313" key="8">
    <source>
        <dbReference type="EMBL" id="CTQ68192.1"/>
    </source>
</evidence>
<feature type="transmembrane region" description="Helical" evidence="7">
    <location>
        <begin position="6"/>
        <end position="28"/>
    </location>
</feature>
<evidence type="ECO:0000256" key="6">
    <source>
        <dbReference type="ARBA" id="ARBA00023136"/>
    </source>
</evidence>
<keyword evidence="4 7" id="KW-0812">Transmembrane</keyword>
<comment type="similarity">
    <text evidence="2">Belongs to the UPF0719 family.</text>
</comment>
<dbReference type="STRING" id="311410.LA5095_04730"/>
<keyword evidence="9" id="KW-1185">Reference proteome</keyword>